<keyword evidence="2" id="KW-1185">Reference proteome</keyword>
<dbReference type="AlphaFoldDB" id="A0A6A5SVS2"/>
<name>A0A6A5SVS2_9PLEO</name>
<dbReference type="PANTHER" id="PTHR42085:SF1">
    <property type="entry name" value="F-BOX DOMAIN-CONTAINING PROTEIN"/>
    <property type="match status" value="1"/>
</dbReference>
<dbReference type="OrthoDB" id="4790878at2759"/>
<dbReference type="InterPro" id="IPR038883">
    <property type="entry name" value="AN11006-like"/>
</dbReference>
<dbReference type="EMBL" id="ML976017">
    <property type="protein sequence ID" value="KAF1944323.1"/>
    <property type="molecule type" value="Genomic_DNA"/>
</dbReference>
<protein>
    <submittedName>
        <fullName evidence="1">Uncharacterized protein</fullName>
    </submittedName>
</protein>
<evidence type="ECO:0000313" key="1">
    <source>
        <dbReference type="EMBL" id="KAF1944323.1"/>
    </source>
</evidence>
<accession>A0A6A5SVS2</accession>
<reference evidence="1" key="1">
    <citation type="journal article" date="2020" name="Stud. Mycol.">
        <title>101 Dothideomycetes genomes: a test case for predicting lifestyles and emergence of pathogens.</title>
        <authorList>
            <person name="Haridas S."/>
            <person name="Albert R."/>
            <person name="Binder M."/>
            <person name="Bloem J."/>
            <person name="Labutti K."/>
            <person name="Salamov A."/>
            <person name="Andreopoulos B."/>
            <person name="Baker S."/>
            <person name="Barry K."/>
            <person name="Bills G."/>
            <person name="Bluhm B."/>
            <person name="Cannon C."/>
            <person name="Castanera R."/>
            <person name="Culley D."/>
            <person name="Daum C."/>
            <person name="Ezra D."/>
            <person name="Gonzalez J."/>
            <person name="Henrissat B."/>
            <person name="Kuo A."/>
            <person name="Liang C."/>
            <person name="Lipzen A."/>
            <person name="Lutzoni F."/>
            <person name="Magnuson J."/>
            <person name="Mondo S."/>
            <person name="Nolan M."/>
            <person name="Ohm R."/>
            <person name="Pangilinan J."/>
            <person name="Park H.-J."/>
            <person name="Ramirez L."/>
            <person name="Alfaro M."/>
            <person name="Sun H."/>
            <person name="Tritt A."/>
            <person name="Yoshinaga Y."/>
            <person name="Zwiers L.-H."/>
            <person name="Turgeon B."/>
            <person name="Goodwin S."/>
            <person name="Spatafora J."/>
            <person name="Crous P."/>
            <person name="Grigoriev I."/>
        </authorList>
    </citation>
    <scope>NUCLEOTIDE SEQUENCE</scope>
    <source>
        <strain evidence="1">CBS 161.51</strain>
    </source>
</reference>
<sequence>MTENDVHQAYDNPQPILNTYSPLLRLSAELRNDIYQYVLTPDCKLFFSEAKPGRKARVVFENGDEHQEFNQIKYVCRQLYAETAGLEAKYNMIYVHGSFPRGKGPAQKFSEFLATCSRPRVSWFRNVLLSTSSHYNMDSFIEPANFLFAIADFCRNNPDAAVVYSPRAFDSRSRKVYTFVLMGVYLTMAVRNKIPSCHIPMRKIQSHEGYMRSARQWTDKQGIARMDVPNLRFWPAVELAPRFVHDASRKSGGNSWVAHVREWMENDI</sequence>
<dbReference type="PANTHER" id="PTHR42085">
    <property type="entry name" value="F-BOX DOMAIN-CONTAINING PROTEIN"/>
    <property type="match status" value="1"/>
</dbReference>
<evidence type="ECO:0000313" key="2">
    <source>
        <dbReference type="Proteomes" id="UP000800038"/>
    </source>
</evidence>
<dbReference type="Proteomes" id="UP000800038">
    <property type="component" value="Unassembled WGS sequence"/>
</dbReference>
<organism evidence="1 2">
    <name type="scientific">Clathrospora elynae</name>
    <dbReference type="NCBI Taxonomy" id="706981"/>
    <lineage>
        <taxon>Eukaryota</taxon>
        <taxon>Fungi</taxon>
        <taxon>Dikarya</taxon>
        <taxon>Ascomycota</taxon>
        <taxon>Pezizomycotina</taxon>
        <taxon>Dothideomycetes</taxon>
        <taxon>Pleosporomycetidae</taxon>
        <taxon>Pleosporales</taxon>
        <taxon>Diademaceae</taxon>
        <taxon>Clathrospora</taxon>
    </lineage>
</organism>
<gene>
    <name evidence="1" type="ORF">EJ02DRAFT_98719</name>
</gene>
<proteinExistence type="predicted"/>